<evidence type="ECO:0000313" key="1">
    <source>
        <dbReference type="EMBL" id="GGJ72009.1"/>
    </source>
</evidence>
<reference evidence="1" key="1">
    <citation type="journal article" date="2014" name="Int. J. Syst. Evol. Microbiol.">
        <title>Complete genome sequence of Corynebacterium casei LMG S-19264T (=DSM 44701T), isolated from a smear-ripened cheese.</title>
        <authorList>
            <consortium name="US DOE Joint Genome Institute (JGI-PGF)"/>
            <person name="Walter F."/>
            <person name="Albersmeier A."/>
            <person name="Kalinowski J."/>
            <person name="Ruckert C."/>
        </authorList>
    </citation>
    <scope>NUCLEOTIDE SEQUENCE</scope>
    <source>
        <strain evidence="1">JCM 3086</strain>
    </source>
</reference>
<dbReference type="Proteomes" id="UP000657574">
    <property type="component" value="Unassembled WGS sequence"/>
</dbReference>
<comment type="caution">
    <text evidence="1">The sequence shown here is derived from an EMBL/GenBank/DDBJ whole genome shotgun (WGS) entry which is preliminary data.</text>
</comment>
<proteinExistence type="predicted"/>
<reference evidence="1" key="2">
    <citation type="submission" date="2020-09" db="EMBL/GenBank/DDBJ databases">
        <authorList>
            <person name="Sun Q."/>
            <person name="Ohkuma M."/>
        </authorList>
    </citation>
    <scope>NUCLEOTIDE SEQUENCE</scope>
    <source>
        <strain evidence="1">JCM 3086</strain>
    </source>
</reference>
<name>A0A917PDQ7_9ACTN</name>
<dbReference type="AlphaFoldDB" id="A0A917PDQ7"/>
<dbReference type="EMBL" id="BMQA01000139">
    <property type="protein sequence ID" value="GGJ72009.1"/>
    <property type="molecule type" value="Genomic_DNA"/>
</dbReference>
<sequence length="113" mass="12554">MHSACSPTCWALPTGSTTTGTCPPYPVTACWDMGTMVVQRLAAKASAERMALELATTRHFDPSLEQIFRRGIQLARASTAMPWRAPRRESVADDRVEVCSRRRSDAKTRLLCQ</sequence>
<evidence type="ECO:0000313" key="2">
    <source>
        <dbReference type="Proteomes" id="UP000657574"/>
    </source>
</evidence>
<gene>
    <name evidence="1" type="ORF">GCM10010121_098190</name>
</gene>
<protein>
    <submittedName>
        <fullName evidence="1">Uncharacterized protein</fullName>
    </submittedName>
</protein>
<keyword evidence="2" id="KW-1185">Reference proteome</keyword>
<organism evidence="1 2">
    <name type="scientific">Streptomyces brasiliensis</name>
    <dbReference type="NCBI Taxonomy" id="1954"/>
    <lineage>
        <taxon>Bacteria</taxon>
        <taxon>Bacillati</taxon>
        <taxon>Actinomycetota</taxon>
        <taxon>Actinomycetes</taxon>
        <taxon>Kitasatosporales</taxon>
        <taxon>Streptomycetaceae</taxon>
        <taxon>Streptomyces</taxon>
    </lineage>
</organism>
<accession>A0A917PDQ7</accession>